<evidence type="ECO:0000256" key="5">
    <source>
        <dbReference type="ARBA" id="ARBA00022833"/>
    </source>
</evidence>
<evidence type="ECO:0000256" key="7">
    <source>
        <dbReference type="ARBA" id="ARBA00023049"/>
    </source>
</evidence>
<dbReference type="Gene3D" id="3.30.1380.10">
    <property type="match status" value="1"/>
</dbReference>
<evidence type="ECO:0000256" key="4">
    <source>
        <dbReference type="ARBA" id="ARBA00022801"/>
    </source>
</evidence>
<dbReference type="InterPro" id="IPR000755">
    <property type="entry name" value="A_A_dipeptidase"/>
</dbReference>
<evidence type="ECO:0000256" key="9">
    <source>
        <dbReference type="HAMAP-Rule" id="MF_01924"/>
    </source>
</evidence>
<dbReference type="SUPFAM" id="SSF55166">
    <property type="entry name" value="Hedgehog/DD-peptidase"/>
    <property type="match status" value="1"/>
</dbReference>
<comment type="function">
    <text evidence="9">Catalyzes hydrolysis of the D-alanyl-D-alanine dipeptide.</text>
</comment>
<keyword evidence="2 9" id="KW-0645">Protease</keyword>
<evidence type="ECO:0000313" key="11">
    <source>
        <dbReference type="EMBL" id="WZN48782.1"/>
    </source>
</evidence>
<keyword evidence="7 9" id="KW-0482">Metalloprotease</keyword>
<feature type="site" description="Transition state stabilizer" evidence="9">
    <location>
        <position position="109"/>
    </location>
</feature>
<dbReference type="RefSeq" id="WP_341843364.1">
    <property type="nucleotide sequence ID" value="NZ_CP149792.1"/>
</dbReference>
<sequence length="224" mass="25536">MKNLFILCFLTLSLAAFAQQVPPNKYGLAVVSDTLQYQALVKLDPEQELVRVTGIPIDVRYATDSNFTGKALYPYAAVYVRRPVFEELVRLQQWLAPMGLSVKIFDGYRPYRVTEKMWEVVPDERYAANPRKGSGHNRGAAVDLTFIYTKTGKELDMGTPYDEFSEKAHHGSENVSAEAAGNRRLIFDLMMAYGFVPLESEWWHYALKGASKFPLMDIPFEHLR</sequence>
<keyword evidence="5 9" id="KW-0862">Zinc</keyword>
<keyword evidence="4 9" id="KW-0378">Hydrolase</keyword>
<dbReference type="EMBL" id="CP150096">
    <property type="protein sequence ID" value="WZN48782.1"/>
    <property type="molecule type" value="Genomic_DNA"/>
</dbReference>
<evidence type="ECO:0000256" key="1">
    <source>
        <dbReference type="ARBA" id="ARBA00001362"/>
    </source>
</evidence>
<dbReference type="PANTHER" id="PTHR43126:SF1">
    <property type="entry name" value="D-ALANYL-D-ALANINE DIPEPTIDASE"/>
    <property type="match status" value="1"/>
</dbReference>
<keyword evidence="10" id="KW-0732">Signal</keyword>
<organism evidence="11 12">
    <name type="scientific">Chitinophaga caseinilytica</name>
    <dbReference type="NCBI Taxonomy" id="2267521"/>
    <lineage>
        <taxon>Bacteria</taxon>
        <taxon>Pseudomonadati</taxon>
        <taxon>Bacteroidota</taxon>
        <taxon>Chitinophagia</taxon>
        <taxon>Chitinophagales</taxon>
        <taxon>Chitinophagaceae</taxon>
        <taxon>Chitinophaga</taxon>
    </lineage>
</organism>
<keyword evidence="8" id="KW-0961">Cell wall biogenesis/degradation</keyword>
<evidence type="ECO:0000256" key="3">
    <source>
        <dbReference type="ARBA" id="ARBA00022723"/>
    </source>
</evidence>
<keyword evidence="12" id="KW-1185">Reference proteome</keyword>
<dbReference type="Pfam" id="PF01427">
    <property type="entry name" value="Peptidase_M15"/>
    <property type="match status" value="1"/>
</dbReference>
<dbReference type="HAMAP" id="MF_01924">
    <property type="entry name" value="A_A_dipeptidase"/>
    <property type="match status" value="1"/>
</dbReference>
<dbReference type="InterPro" id="IPR009045">
    <property type="entry name" value="Zn_M74/Hedgehog-like"/>
</dbReference>
<dbReference type="PANTHER" id="PTHR43126">
    <property type="entry name" value="D-ALANYL-D-ALANINE DIPEPTIDASE"/>
    <property type="match status" value="1"/>
</dbReference>
<name>A0ABZ2Z9G0_9BACT</name>
<comment type="similarity">
    <text evidence="9">Belongs to the peptidase M15D family.</text>
</comment>
<feature type="signal peptide" evidence="10">
    <location>
        <begin position="1"/>
        <end position="18"/>
    </location>
</feature>
<keyword evidence="6 9" id="KW-0224">Dipeptidase</keyword>
<keyword evidence="3 9" id="KW-0479">Metal-binding</keyword>
<reference evidence="11 12" key="1">
    <citation type="submission" date="2024-03" db="EMBL/GenBank/DDBJ databases">
        <title>Chitinophaga caseinilytica sp. nov., a casein hydrolysing bacterium isolated from forest soil.</title>
        <authorList>
            <person name="Lee D.S."/>
            <person name="Han D.M."/>
            <person name="Baek J.H."/>
            <person name="Choi D.G."/>
            <person name="Jeon J.H."/>
            <person name="Jeon C.O."/>
        </authorList>
    </citation>
    <scope>NUCLEOTIDE SEQUENCE [LARGE SCALE GENOMIC DNA]</scope>
    <source>
        <strain evidence="11 12">KACC 19118</strain>
    </source>
</reference>
<feature type="binding site" evidence="9">
    <location>
        <position position="136"/>
    </location>
    <ligand>
        <name>Zn(2+)</name>
        <dbReference type="ChEBI" id="CHEBI:29105"/>
        <note>catalytic</note>
    </ligand>
</feature>
<gene>
    <name evidence="11" type="ORF">WJU22_11425</name>
</gene>
<dbReference type="CDD" id="cd14840">
    <property type="entry name" value="D-Ala-D-Ala_dipeptidase_Aad"/>
    <property type="match status" value="1"/>
</dbReference>
<evidence type="ECO:0000313" key="12">
    <source>
        <dbReference type="Proteomes" id="UP001449657"/>
    </source>
</evidence>
<feature type="active site" description="Proton donor/acceptor" evidence="9">
    <location>
        <position position="201"/>
    </location>
</feature>
<evidence type="ECO:0000256" key="2">
    <source>
        <dbReference type="ARBA" id="ARBA00022670"/>
    </source>
</evidence>
<comment type="cofactor">
    <cofactor evidence="9">
        <name>Zn(2+)</name>
        <dbReference type="ChEBI" id="CHEBI:29105"/>
    </cofactor>
    <text evidence="9">Binds 1 zinc ion per subunit.</text>
</comment>
<dbReference type="Proteomes" id="UP001449657">
    <property type="component" value="Chromosome"/>
</dbReference>
<evidence type="ECO:0000256" key="8">
    <source>
        <dbReference type="ARBA" id="ARBA00023316"/>
    </source>
</evidence>
<proteinExistence type="inferred from homology"/>
<accession>A0ABZ2Z9G0</accession>
<dbReference type="EC" id="3.4.13.22" evidence="9"/>
<evidence type="ECO:0000256" key="6">
    <source>
        <dbReference type="ARBA" id="ARBA00022997"/>
    </source>
</evidence>
<comment type="catalytic activity">
    <reaction evidence="1 9">
        <text>D-alanyl-D-alanine + H2O = 2 D-alanine</text>
        <dbReference type="Rhea" id="RHEA:20661"/>
        <dbReference type="ChEBI" id="CHEBI:15377"/>
        <dbReference type="ChEBI" id="CHEBI:57416"/>
        <dbReference type="ChEBI" id="CHEBI:57822"/>
        <dbReference type="EC" id="3.4.13.22"/>
    </reaction>
</comment>
<feature type="binding site" evidence="9">
    <location>
        <position position="143"/>
    </location>
    <ligand>
        <name>Zn(2+)</name>
        <dbReference type="ChEBI" id="CHEBI:29105"/>
        <note>catalytic</note>
    </ligand>
</feature>
<feature type="binding site" evidence="9">
    <location>
        <position position="204"/>
    </location>
    <ligand>
        <name>Zn(2+)</name>
        <dbReference type="ChEBI" id="CHEBI:29105"/>
        <note>catalytic</note>
    </ligand>
</feature>
<evidence type="ECO:0000256" key="10">
    <source>
        <dbReference type="SAM" id="SignalP"/>
    </source>
</evidence>
<protein>
    <recommendedName>
        <fullName evidence="9">D-alanyl-D-alanine dipeptidase</fullName>
        <shortName evidence="9">D-Ala-D-Ala dipeptidase</shortName>
        <ecNumber evidence="9">3.4.13.22</ecNumber>
    </recommendedName>
</protein>
<feature type="chain" id="PRO_5047314851" description="D-alanyl-D-alanine dipeptidase" evidence="10">
    <location>
        <begin position="19"/>
        <end position="224"/>
    </location>
</feature>